<evidence type="ECO:0000256" key="1">
    <source>
        <dbReference type="SAM" id="MobiDB-lite"/>
    </source>
</evidence>
<feature type="region of interest" description="Disordered" evidence="1">
    <location>
        <begin position="179"/>
        <end position="210"/>
    </location>
</feature>
<organism evidence="3 4">
    <name type="scientific">Lentzea cavernae</name>
    <dbReference type="NCBI Taxonomy" id="2020703"/>
    <lineage>
        <taxon>Bacteria</taxon>
        <taxon>Bacillati</taxon>
        <taxon>Actinomycetota</taxon>
        <taxon>Actinomycetes</taxon>
        <taxon>Pseudonocardiales</taxon>
        <taxon>Pseudonocardiaceae</taxon>
        <taxon>Lentzea</taxon>
    </lineage>
</organism>
<proteinExistence type="predicted"/>
<feature type="compositionally biased region" description="Basic and acidic residues" evidence="1">
    <location>
        <begin position="199"/>
        <end position="210"/>
    </location>
</feature>
<name>A0ABQ3N0S6_9PSEU</name>
<evidence type="ECO:0000313" key="3">
    <source>
        <dbReference type="EMBL" id="GHH62533.1"/>
    </source>
</evidence>
<keyword evidence="2" id="KW-0472">Membrane</keyword>
<feature type="transmembrane region" description="Helical" evidence="2">
    <location>
        <begin position="6"/>
        <end position="23"/>
    </location>
</feature>
<sequence>MNSNLDLAIKALAVLVAVITYLGSKHREMLMRRAELVRGYTNDLYSDAAVVDLFMEIDRNDIRDVPIAGSDREVVLIRLLDQMNAMGHNWNRGVLKLEDIFPTTLAYAVLRVWKNPIVQEYLRHIKKSDEENYVPGSGFLYFEKLAAAISSRIKREKLFRNIGSEVRNWRSWLGIEPVQDKESNGSAKKPSFSASESESIDRNKHDAPPT</sequence>
<evidence type="ECO:0000313" key="4">
    <source>
        <dbReference type="Proteomes" id="UP000605568"/>
    </source>
</evidence>
<evidence type="ECO:0008006" key="5">
    <source>
        <dbReference type="Google" id="ProtNLM"/>
    </source>
</evidence>
<reference evidence="4" key="1">
    <citation type="journal article" date="2019" name="Int. J. Syst. Evol. Microbiol.">
        <title>The Global Catalogue of Microorganisms (GCM) 10K type strain sequencing project: providing services to taxonomists for standard genome sequencing and annotation.</title>
        <authorList>
            <consortium name="The Broad Institute Genomics Platform"/>
            <consortium name="The Broad Institute Genome Sequencing Center for Infectious Disease"/>
            <person name="Wu L."/>
            <person name="Ma J."/>
        </authorList>
    </citation>
    <scope>NUCLEOTIDE SEQUENCE [LARGE SCALE GENOMIC DNA]</scope>
    <source>
        <strain evidence="4">CGMCC 4.7367</strain>
    </source>
</reference>
<comment type="caution">
    <text evidence="3">The sequence shown here is derived from an EMBL/GenBank/DDBJ whole genome shotgun (WGS) entry which is preliminary data.</text>
</comment>
<gene>
    <name evidence="3" type="ORF">GCM10017774_90580</name>
</gene>
<dbReference type="EMBL" id="BNAR01000028">
    <property type="protein sequence ID" value="GHH62533.1"/>
    <property type="molecule type" value="Genomic_DNA"/>
</dbReference>
<keyword evidence="2" id="KW-1133">Transmembrane helix</keyword>
<protein>
    <recommendedName>
        <fullName evidence="5">DUF4760 domain-containing protein</fullName>
    </recommendedName>
</protein>
<dbReference type="Proteomes" id="UP000605568">
    <property type="component" value="Unassembled WGS sequence"/>
</dbReference>
<keyword evidence="4" id="KW-1185">Reference proteome</keyword>
<dbReference type="RefSeq" id="WP_191305602.1">
    <property type="nucleotide sequence ID" value="NZ_BNAR01000028.1"/>
</dbReference>
<accession>A0ABQ3N0S6</accession>
<evidence type="ECO:0000256" key="2">
    <source>
        <dbReference type="SAM" id="Phobius"/>
    </source>
</evidence>
<keyword evidence="2" id="KW-0812">Transmembrane</keyword>